<evidence type="ECO:0000313" key="1">
    <source>
        <dbReference type="EMBL" id="QIG70521.1"/>
    </source>
</evidence>
<sequence>MLPSLVVSMVLRTINPQYFINLVLSELVTPDEKRLKTLSDKLVQKNAALGMAPDGFFYKGKVFYDVEPKLYAQASKGNLHPSLYEEGDLLIRQYDKVAKDADRIRQFLALSFISINVNAVKQWSLQDLRDVLCEGVIDLIPELRELPRTRPEGYCVSPEHRQQWEKRKAIVEEYIAMRFFI</sequence>
<protein>
    <submittedName>
        <fullName evidence="1">Uncharacterized protein</fullName>
    </submittedName>
</protein>
<gene>
    <name evidence="1" type="ORF">EVB89_058</name>
</gene>
<proteinExistence type="predicted"/>
<organism evidence="1 2">
    <name type="scientific">Rhizobium phage RHph_N38</name>
    <dbReference type="NCBI Taxonomy" id="2509750"/>
    <lineage>
        <taxon>Viruses</taxon>
        <taxon>Duplodnaviria</taxon>
        <taxon>Heunggongvirae</taxon>
        <taxon>Uroviricota</taxon>
        <taxon>Caudoviricetes</taxon>
        <taxon>Schitoviridae</taxon>
        <taxon>Demetervirinae</taxon>
        <taxon>Cyamitesvirus</taxon>
        <taxon>Cyamitesvirus N38</taxon>
    </lineage>
</organism>
<dbReference type="EMBL" id="MN988517">
    <property type="protein sequence ID" value="QIG70521.1"/>
    <property type="molecule type" value="Genomic_DNA"/>
</dbReference>
<reference evidence="1" key="1">
    <citation type="submission" date="2020-01" db="EMBL/GenBank/DDBJ databases">
        <title>Patterns of diversity and host range of bacteriophage communities associated with bean-nodulatin bacteria.</title>
        <authorList>
            <person name="Vann Cauwenberghe J."/>
            <person name="Santamaria R.I."/>
            <person name="Bustos P."/>
            <person name="Juarez S."/>
            <person name="Gonzalez V."/>
        </authorList>
    </citation>
    <scope>NUCLEOTIDE SEQUENCE</scope>
</reference>
<accession>A0A7S5UVM9</accession>
<name>A0A7S5UVM9_9CAUD</name>
<dbReference type="Proteomes" id="UP000617684">
    <property type="component" value="Segment"/>
</dbReference>
<evidence type="ECO:0000313" key="2">
    <source>
        <dbReference type="Proteomes" id="UP000617684"/>
    </source>
</evidence>
<keyword evidence="2" id="KW-1185">Reference proteome</keyword>